<proteinExistence type="predicted"/>
<feature type="transmembrane region" description="Helical" evidence="1">
    <location>
        <begin position="152"/>
        <end position="174"/>
    </location>
</feature>
<keyword evidence="3" id="KW-1185">Reference proteome</keyword>
<evidence type="ECO:0000313" key="2">
    <source>
        <dbReference type="EMBL" id="QFU96648.1"/>
    </source>
</evidence>
<feature type="transmembrane region" description="Helical" evidence="1">
    <location>
        <begin position="68"/>
        <end position="88"/>
    </location>
</feature>
<feature type="transmembrane region" description="Helical" evidence="1">
    <location>
        <begin position="186"/>
        <end position="206"/>
    </location>
</feature>
<protein>
    <submittedName>
        <fullName evidence="2">Uncharacterized protein</fullName>
    </submittedName>
</protein>
<feature type="transmembrane region" description="Helical" evidence="1">
    <location>
        <begin position="226"/>
        <end position="249"/>
    </location>
</feature>
<evidence type="ECO:0000313" key="3">
    <source>
        <dbReference type="Proteomes" id="UP000326702"/>
    </source>
</evidence>
<keyword evidence="1" id="KW-0472">Membrane</keyword>
<dbReference type="OrthoDB" id="3406023at2"/>
<dbReference type="KEGG" id="lxl:KDY119_00132"/>
<dbReference type="Proteomes" id="UP000326702">
    <property type="component" value="Chromosome"/>
</dbReference>
<sequence length="368" mass="39917">MADTYRRLLAILPPGYRREHGDELLDVYLEAAGERRPSALDRLDVARLAARTWGRALFAPSPRDRNRWWAGMVIGVFGLLSFGVGRVVGDAVLAGWLATTDGAVGGVGGWWSTAVFEFAAGPMGWHPDWLVWCLWAGALVIAVCFRRPAWAVLPAVAGVLVAMVSWLAATGHALGGDRRFLVLDAWAPLTGAGWLMLQVVGLIVLVGCVRKGQFVVGRDLRALRAFAAWSGVLGATTGTGMGFVWYLVSHDYAEVLMQIILVTYAVTVATGLVATRTGRLALPYAAPAVLVFAAPRIVLLRVDFSQMSYPHSPPLQHGRFQHFFADLGEAMAIPRHWEATTIAATSILVTALWFFGVRALRTRRAAST</sequence>
<gene>
    <name evidence="2" type="ORF">KDY119_00132</name>
</gene>
<dbReference type="EMBL" id="CP045529">
    <property type="protein sequence ID" value="QFU96648.1"/>
    <property type="molecule type" value="Genomic_DNA"/>
</dbReference>
<name>A0A5P9Q5J3_9MICO</name>
<evidence type="ECO:0000256" key="1">
    <source>
        <dbReference type="SAM" id="Phobius"/>
    </source>
</evidence>
<keyword evidence="1" id="KW-0812">Transmembrane</keyword>
<organism evidence="2 3">
    <name type="scientific">Luteimicrobium xylanilyticum</name>
    <dbReference type="NCBI Taxonomy" id="1133546"/>
    <lineage>
        <taxon>Bacteria</taxon>
        <taxon>Bacillati</taxon>
        <taxon>Actinomycetota</taxon>
        <taxon>Actinomycetes</taxon>
        <taxon>Micrococcales</taxon>
        <taxon>Luteimicrobium</taxon>
    </lineage>
</organism>
<reference evidence="2 3" key="1">
    <citation type="submission" date="2019-10" db="EMBL/GenBank/DDBJ databases">
        <title>Genome sequence of Luteimicrobium xylanilyticum HY-24.</title>
        <authorList>
            <person name="Kim D.Y."/>
            <person name="Park H.-Y."/>
        </authorList>
    </citation>
    <scope>NUCLEOTIDE SEQUENCE [LARGE SCALE GENOMIC DNA]</scope>
    <source>
        <strain evidence="2 3">HY-24</strain>
    </source>
</reference>
<dbReference type="RefSeq" id="WP_036955112.1">
    <property type="nucleotide sequence ID" value="NZ_BAABIH010000019.1"/>
</dbReference>
<feature type="transmembrane region" description="Helical" evidence="1">
    <location>
        <begin position="255"/>
        <end position="274"/>
    </location>
</feature>
<feature type="transmembrane region" description="Helical" evidence="1">
    <location>
        <begin position="129"/>
        <end position="145"/>
    </location>
</feature>
<keyword evidence="1" id="KW-1133">Transmembrane helix</keyword>
<dbReference type="AlphaFoldDB" id="A0A5P9Q5J3"/>
<accession>A0A5P9Q5J3</accession>
<feature type="transmembrane region" description="Helical" evidence="1">
    <location>
        <begin position="341"/>
        <end position="360"/>
    </location>
</feature>
<feature type="transmembrane region" description="Helical" evidence="1">
    <location>
        <begin position="281"/>
        <end position="299"/>
    </location>
</feature>